<dbReference type="Gene3D" id="3.30.70.1260">
    <property type="entry name" value="bacterial protein sp0830 like"/>
    <property type="match status" value="1"/>
</dbReference>
<gene>
    <name evidence="1" type="ORF">G195_000518</name>
</gene>
<sequence length="284" mass="31547">MVDAKAEGTLKLKNAAVEIGDAAVIFFVAPEHLYRQQLGYRWVGMNEPYEEAASWKPGHVVIANVNDDPLIVDTAAPDSPVYAAFEGGEPTRVAESLSDFFTALAILIEAARTYGGELKDEESYETKPEYLELVEPRLNDLLGEEHVAHDRVNANAELAQILEQAIAVDFGLQIKVMVRNLDEVRIVVQALPEEWTNDAMAKSDVMFLWDEVNDVSVLDKLPIKPEIGTLLYVPGAILYSVSKELVTKSGMSKLIGSKVYKYMTVRNVNTTRQIYKLMQAAAEK</sequence>
<dbReference type="PANTHER" id="PTHR36439:SF1">
    <property type="entry name" value="DUF1697 DOMAIN-CONTAINING PROTEIN"/>
    <property type="match status" value="1"/>
</dbReference>
<proteinExistence type="predicted"/>
<reference evidence="1" key="1">
    <citation type="journal article" date="2015" name="Genom Data">
        <title>Draft genome sequences of Phytophthora kernoviae and Phytophthora ramorum lineage EU2 from Scotland.</title>
        <authorList>
            <person name="Sambles C."/>
            <person name="Schlenzig A."/>
            <person name="O'Neill P."/>
            <person name="Grant M."/>
            <person name="Studholme D.J."/>
        </authorList>
    </citation>
    <scope>NUCLEOTIDE SEQUENCE</scope>
    <source>
        <strain evidence="1">00238/432</strain>
    </source>
</reference>
<protein>
    <submittedName>
        <fullName evidence="1">Uncharacterized protein</fullName>
    </submittedName>
</protein>
<accession>A0A8J4WJC3</accession>
<dbReference type="InterPro" id="IPR012545">
    <property type="entry name" value="DUF1697"/>
</dbReference>
<evidence type="ECO:0000313" key="1">
    <source>
        <dbReference type="EMBL" id="KAF4325779.1"/>
    </source>
</evidence>
<name>A0A8J4WJC3_9STRA</name>
<comment type="caution">
    <text evidence="1">The sequence shown here is derived from an EMBL/GenBank/DDBJ whole genome shotgun (WGS) entry which is preliminary data.</text>
</comment>
<organism evidence="1 2">
    <name type="scientific">Phytophthora kernoviae 00238/432</name>
    <dbReference type="NCBI Taxonomy" id="1284355"/>
    <lineage>
        <taxon>Eukaryota</taxon>
        <taxon>Sar</taxon>
        <taxon>Stramenopiles</taxon>
        <taxon>Oomycota</taxon>
        <taxon>Peronosporomycetes</taxon>
        <taxon>Peronosporales</taxon>
        <taxon>Peronosporaceae</taxon>
        <taxon>Phytophthora</taxon>
    </lineage>
</organism>
<dbReference type="Proteomes" id="UP000702964">
    <property type="component" value="Unassembled WGS sequence"/>
</dbReference>
<dbReference type="SUPFAM" id="SSF160379">
    <property type="entry name" value="SP0830-like"/>
    <property type="match status" value="1"/>
</dbReference>
<evidence type="ECO:0000313" key="2">
    <source>
        <dbReference type="Proteomes" id="UP000702964"/>
    </source>
</evidence>
<dbReference type="PANTHER" id="PTHR36439">
    <property type="entry name" value="BLL4334 PROTEIN"/>
    <property type="match status" value="1"/>
</dbReference>
<reference evidence="1" key="2">
    <citation type="submission" date="2020-02" db="EMBL/GenBank/DDBJ databases">
        <authorList>
            <person name="Studholme D.J."/>
        </authorList>
    </citation>
    <scope>NUCLEOTIDE SEQUENCE</scope>
    <source>
        <strain evidence="1">00238/432</strain>
    </source>
</reference>
<dbReference type="EMBL" id="AOFI03000002">
    <property type="protein sequence ID" value="KAF4325779.1"/>
    <property type="molecule type" value="Genomic_DNA"/>
</dbReference>
<dbReference type="AlphaFoldDB" id="A0A8J4WJC3"/>
<dbReference type="Pfam" id="PF08002">
    <property type="entry name" value="DUF1697"/>
    <property type="match status" value="1"/>
</dbReference>